<gene>
    <name evidence="1" type="ORF">A8806_101672</name>
</gene>
<dbReference type="RefSeq" id="WP_109729720.1">
    <property type="nucleotide sequence ID" value="NZ_BAAACK010000007.1"/>
</dbReference>
<sequence>MKITALVENESKCELKSKHGLSLYIETQKHKILFDIGPDRTLFENAKELEQYSQTQFYTCHCTGTEAFHYLSQKLSNLFYLSCGETVRI</sequence>
<evidence type="ECO:0000313" key="1">
    <source>
        <dbReference type="EMBL" id="PWJ32384.1"/>
    </source>
</evidence>
<dbReference type="EMBL" id="QGDL01000001">
    <property type="protein sequence ID" value="PWJ32384.1"/>
    <property type="molecule type" value="Genomic_DNA"/>
</dbReference>
<dbReference type="AlphaFoldDB" id="A0A2Y9BBV0"/>
<organism evidence="1 2">
    <name type="scientific">Faecalicatena orotica</name>
    <dbReference type="NCBI Taxonomy" id="1544"/>
    <lineage>
        <taxon>Bacteria</taxon>
        <taxon>Bacillati</taxon>
        <taxon>Bacillota</taxon>
        <taxon>Clostridia</taxon>
        <taxon>Lachnospirales</taxon>
        <taxon>Lachnospiraceae</taxon>
        <taxon>Faecalicatena</taxon>
    </lineage>
</organism>
<dbReference type="InterPro" id="IPR052926">
    <property type="entry name" value="Metallo-beta-lactamase_dom"/>
</dbReference>
<dbReference type="GO" id="GO:0016740">
    <property type="term" value="F:transferase activity"/>
    <property type="evidence" value="ECO:0007669"/>
    <property type="project" value="TreeGrafter"/>
</dbReference>
<protein>
    <recommendedName>
        <fullName evidence="3">Metallo-beta-lactamase superfamily protein</fullName>
    </recommendedName>
</protein>
<accession>A0A2Y9BBV0</accession>
<comment type="caution">
    <text evidence="1">The sequence shown here is derived from an EMBL/GenBank/DDBJ whole genome shotgun (WGS) entry which is preliminary data.</text>
</comment>
<dbReference type="PANTHER" id="PTHR13754">
    <property type="entry name" value="METALLO-BETA-LACTAMASE SUPERFAMILY PROTEIN"/>
    <property type="match status" value="1"/>
</dbReference>
<dbReference type="InterPro" id="IPR036866">
    <property type="entry name" value="RibonucZ/Hydroxyglut_hydro"/>
</dbReference>
<reference evidence="1 2" key="1">
    <citation type="submission" date="2018-05" db="EMBL/GenBank/DDBJ databases">
        <title>The Hungate 1000. A catalogue of reference genomes from the rumen microbiome.</title>
        <authorList>
            <person name="Kelly W."/>
        </authorList>
    </citation>
    <scope>NUCLEOTIDE SEQUENCE [LARGE SCALE GENOMIC DNA]</scope>
    <source>
        <strain evidence="1 2">NLAE-zl-C242</strain>
    </source>
</reference>
<evidence type="ECO:0000313" key="2">
    <source>
        <dbReference type="Proteomes" id="UP000245845"/>
    </source>
</evidence>
<proteinExistence type="predicted"/>
<dbReference type="Gene3D" id="3.60.15.10">
    <property type="entry name" value="Ribonuclease Z/Hydroxyacylglutathione hydrolase-like"/>
    <property type="match status" value="2"/>
</dbReference>
<keyword evidence="2" id="KW-1185">Reference proteome</keyword>
<dbReference type="OrthoDB" id="9803916at2"/>
<name>A0A2Y9BBV0_9FIRM</name>
<dbReference type="Proteomes" id="UP000245845">
    <property type="component" value="Unassembled WGS sequence"/>
</dbReference>
<evidence type="ECO:0008006" key="3">
    <source>
        <dbReference type="Google" id="ProtNLM"/>
    </source>
</evidence>
<dbReference type="PANTHER" id="PTHR13754:SF13">
    <property type="entry name" value="METALLO-BETA-LACTAMASE SUPERFAMILY PROTEIN (AFU_ORTHOLOGUE AFUA_3G07630)"/>
    <property type="match status" value="1"/>
</dbReference>